<feature type="domain" description="Homeobox" evidence="4">
    <location>
        <begin position="8"/>
        <end position="55"/>
    </location>
</feature>
<keyword evidence="6" id="KW-1185">Reference proteome</keyword>
<dbReference type="Proteomes" id="UP000545435">
    <property type="component" value="Unassembled WGS sequence"/>
</dbReference>
<keyword evidence="2 3" id="KW-0238">DNA-binding</keyword>
<name>A0A7L0DLI0_9CHAR</name>
<dbReference type="Pfam" id="PF00046">
    <property type="entry name" value="Homeodomain"/>
    <property type="match status" value="1"/>
</dbReference>
<comment type="subcellular location">
    <subcellularLocation>
        <location evidence="1 2 3">Nucleus</location>
    </subcellularLocation>
</comment>
<dbReference type="EMBL" id="VXAI01000615">
    <property type="protein sequence ID" value="NXJ71533.1"/>
    <property type="molecule type" value="Genomic_DNA"/>
</dbReference>
<accession>A0A7L0DLI0</accession>
<dbReference type="InterPro" id="IPR001356">
    <property type="entry name" value="HD"/>
</dbReference>
<organism evidence="5 6">
    <name type="scientific">Rostratula benghalensis</name>
    <name type="common">greater painted-snipe</name>
    <dbReference type="NCBI Taxonomy" id="118793"/>
    <lineage>
        <taxon>Eukaryota</taxon>
        <taxon>Metazoa</taxon>
        <taxon>Chordata</taxon>
        <taxon>Craniata</taxon>
        <taxon>Vertebrata</taxon>
        <taxon>Euteleostomi</taxon>
        <taxon>Archelosauria</taxon>
        <taxon>Archosauria</taxon>
        <taxon>Dinosauria</taxon>
        <taxon>Saurischia</taxon>
        <taxon>Theropoda</taxon>
        <taxon>Coelurosauria</taxon>
        <taxon>Aves</taxon>
        <taxon>Neognathae</taxon>
        <taxon>Neoaves</taxon>
        <taxon>Charadriiformes</taxon>
        <taxon>Rostratulidae</taxon>
        <taxon>Rostratula</taxon>
    </lineage>
</organism>
<dbReference type="GO" id="GO:0000977">
    <property type="term" value="F:RNA polymerase II transcription regulatory region sequence-specific DNA binding"/>
    <property type="evidence" value="ECO:0007669"/>
    <property type="project" value="TreeGrafter"/>
</dbReference>
<dbReference type="InterPro" id="IPR009057">
    <property type="entry name" value="Homeodomain-like_sf"/>
</dbReference>
<comment type="caution">
    <text evidence="5">The sequence shown here is derived from an EMBL/GenBank/DDBJ whole genome shotgun (WGS) entry which is preliminary data.</text>
</comment>
<evidence type="ECO:0000313" key="5">
    <source>
        <dbReference type="EMBL" id="NXJ71533.1"/>
    </source>
</evidence>
<dbReference type="GO" id="GO:0005634">
    <property type="term" value="C:nucleus"/>
    <property type="evidence" value="ECO:0007669"/>
    <property type="project" value="UniProtKB-SubCell"/>
</dbReference>
<feature type="non-terminal residue" evidence="5">
    <location>
        <position position="1"/>
    </location>
</feature>
<keyword evidence="2 3" id="KW-0371">Homeobox</keyword>
<feature type="non-terminal residue" evidence="5">
    <location>
        <position position="55"/>
    </location>
</feature>
<evidence type="ECO:0000256" key="1">
    <source>
        <dbReference type="ARBA" id="ARBA00004123"/>
    </source>
</evidence>
<reference evidence="5 6" key="1">
    <citation type="submission" date="2019-09" db="EMBL/GenBank/DDBJ databases">
        <title>Bird 10,000 Genomes (B10K) Project - Family phase.</title>
        <authorList>
            <person name="Zhang G."/>
        </authorList>
    </citation>
    <scope>NUCLEOTIDE SEQUENCE [LARGE SCALE GENOMIC DNA]</scope>
    <source>
        <strain evidence="5">B10K-DU-006-20</strain>
        <tissue evidence="5">Mixed tissue sample</tissue>
    </source>
</reference>
<dbReference type="GO" id="GO:0000981">
    <property type="term" value="F:DNA-binding transcription factor activity, RNA polymerase II-specific"/>
    <property type="evidence" value="ECO:0007669"/>
    <property type="project" value="TreeGrafter"/>
</dbReference>
<dbReference type="PANTHER" id="PTHR24329:SF578">
    <property type="entry name" value="HOMEOBOX PROTEIN ARISTALESS-LIKE 3"/>
    <property type="match status" value="1"/>
</dbReference>
<protein>
    <submittedName>
        <fullName evidence="5">ALX3 protein</fullName>
    </submittedName>
</protein>
<evidence type="ECO:0000259" key="4">
    <source>
        <dbReference type="PROSITE" id="PS50071"/>
    </source>
</evidence>
<dbReference type="SUPFAM" id="SSF46689">
    <property type="entry name" value="Homeodomain-like"/>
    <property type="match status" value="1"/>
</dbReference>
<evidence type="ECO:0000313" key="6">
    <source>
        <dbReference type="Proteomes" id="UP000545435"/>
    </source>
</evidence>
<dbReference type="SMART" id="SM00389">
    <property type="entry name" value="HOX"/>
    <property type="match status" value="1"/>
</dbReference>
<dbReference type="PANTHER" id="PTHR24329">
    <property type="entry name" value="HOMEOBOX PROTEIN ARISTALESS"/>
    <property type="match status" value="1"/>
</dbReference>
<dbReference type="InterPro" id="IPR050649">
    <property type="entry name" value="Paired_Homeobox_TFs"/>
</dbReference>
<dbReference type="AlphaFoldDB" id="A0A7L0DLI0"/>
<keyword evidence="2 3" id="KW-0539">Nucleus</keyword>
<dbReference type="CDD" id="cd00086">
    <property type="entry name" value="homeodomain"/>
    <property type="match status" value="1"/>
</dbReference>
<dbReference type="PROSITE" id="PS50071">
    <property type="entry name" value="HOMEOBOX_2"/>
    <property type="match status" value="1"/>
</dbReference>
<sequence length="55" mass="6597">EPLAKSKSKKRRNRTTFSTFQLEELEKVFQKTHYPDVYAREQLALRTELTEARVQ</sequence>
<proteinExistence type="predicted"/>
<gene>
    <name evidence="5" type="primary">Alx3</name>
    <name evidence="5" type="ORF">ROSBEN_R11725</name>
</gene>
<dbReference type="Gene3D" id="1.10.10.60">
    <property type="entry name" value="Homeodomain-like"/>
    <property type="match status" value="1"/>
</dbReference>
<evidence type="ECO:0000256" key="3">
    <source>
        <dbReference type="RuleBase" id="RU000682"/>
    </source>
</evidence>
<evidence type="ECO:0000256" key="2">
    <source>
        <dbReference type="PROSITE-ProRule" id="PRU00108"/>
    </source>
</evidence>